<dbReference type="Proteomes" id="UP000887581">
    <property type="component" value="Unplaced"/>
</dbReference>
<proteinExistence type="predicted"/>
<protein>
    <submittedName>
        <fullName evidence="3">Uncharacterized protein</fullName>
    </submittedName>
</protein>
<evidence type="ECO:0000313" key="2">
    <source>
        <dbReference type="Proteomes" id="UP000887581"/>
    </source>
</evidence>
<keyword evidence="2" id="KW-1185">Reference proteome</keyword>
<evidence type="ECO:0000256" key="1">
    <source>
        <dbReference type="SAM" id="MobiDB-lite"/>
    </source>
</evidence>
<feature type="compositionally biased region" description="Acidic residues" evidence="1">
    <location>
        <begin position="51"/>
        <end position="67"/>
    </location>
</feature>
<name>A0A915PYL0_9BILA</name>
<sequence>MRQAASNTRKIPIFVNATEPGPVMGKEEGKGEIILSSGGVIMMVILGEYDDADADDDDNVDDDDEDHGDGNNGII</sequence>
<organism evidence="2 3">
    <name type="scientific">Setaria digitata</name>
    <dbReference type="NCBI Taxonomy" id="48799"/>
    <lineage>
        <taxon>Eukaryota</taxon>
        <taxon>Metazoa</taxon>
        <taxon>Ecdysozoa</taxon>
        <taxon>Nematoda</taxon>
        <taxon>Chromadorea</taxon>
        <taxon>Rhabditida</taxon>
        <taxon>Spirurina</taxon>
        <taxon>Spiruromorpha</taxon>
        <taxon>Filarioidea</taxon>
        <taxon>Setariidae</taxon>
        <taxon>Setaria</taxon>
    </lineage>
</organism>
<reference evidence="3" key="1">
    <citation type="submission" date="2022-11" db="UniProtKB">
        <authorList>
            <consortium name="WormBaseParasite"/>
        </authorList>
    </citation>
    <scope>IDENTIFICATION</scope>
</reference>
<evidence type="ECO:0000313" key="3">
    <source>
        <dbReference type="WBParaSite" id="sdigi.contig364.g7774.t1"/>
    </source>
</evidence>
<feature type="region of interest" description="Disordered" evidence="1">
    <location>
        <begin position="51"/>
        <end position="75"/>
    </location>
</feature>
<dbReference type="WBParaSite" id="sdigi.contig364.g7774.t1">
    <property type="protein sequence ID" value="sdigi.contig364.g7774.t1"/>
    <property type="gene ID" value="sdigi.contig364.g7774"/>
</dbReference>
<dbReference type="AlphaFoldDB" id="A0A915PYL0"/>
<accession>A0A915PYL0</accession>